<keyword evidence="2" id="KW-1185">Reference proteome</keyword>
<sequence length="489" mass="56408">MTFLGDTEVRDFTGYRHFDLLDDDLRNDITFSHHEQQQELRLQNYSNGVLDVDGNDGNNYREQVTIHQQQQCQREEEPQQQASVEHGANPFKGSHPLVRRFWVFIGLVFSNPFIAMFIIVGSTITTSLLLWYALTGFETPHIDISLDSFQIPNHVSYIREDMFNTAIQDLTHRRKRDADEFSEANIVKHSLQKFLHGYQESLSAKRSKREIIQRHRNKRWKMSLVYLAKGDNEHNVFTEERLSVIHQIEKKIVGHKQFTDFCVKNYESYKDEALGVIDYCAPVNSLLTYFYPSEVNGKVMYDGMGSHLADIDGSLKKAMTHQTFYWYVDESMDKKNPKSRLLRSEVSFGMPIADCFWPDGTPKTVDEQHDEYVKFIVSYVSMLDKESTDSISVLYGGNELFDWEVQETFYHDLSMGAISGGLILVLVIILSSFSLWLSIWGFLTIAFSFALAFVVYRVCFGYESFGILIGISVFVVIGIEPPHPDDVCK</sequence>
<feature type="transmembrane region" description="Helical" evidence="1">
    <location>
        <begin position="409"/>
        <end position="430"/>
    </location>
</feature>
<proteinExistence type="predicted"/>
<keyword evidence="1" id="KW-0812">Transmembrane</keyword>
<dbReference type="PANTHER" id="PTHR46687">
    <property type="entry name" value="PROTEIN DISPATCHED HOMOLOG 3"/>
    <property type="match status" value="1"/>
</dbReference>
<dbReference type="RefSeq" id="XP_006814154.1">
    <property type="nucleotide sequence ID" value="XM_006814091.1"/>
</dbReference>
<feature type="transmembrane region" description="Helical" evidence="1">
    <location>
        <begin position="101"/>
        <end position="134"/>
    </location>
</feature>
<dbReference type="Proteomes" id="UP000694865">
    <property type="component" value="Unplaced"/>
</dbReference>
<protein>
    <submittedName>
        <fullName evidence="3">Patched domain-containing protein 2-like</fullName>
    </submittedName>
</protein>
<dbReference type="PANTHER" id="PTHR46687:SF1">
    <property type="entry name" value="PROTEIN DISPATCHED HOMOLOG 3"/>
    <property type="match status" value="1"/>
</dbReference>
<gene>
    <name evidence="3" type="primary">LOC102806279</name>
</gene>
<dbReference type="SUPFAM" id="SSF82866">
    <property type="entry name" value="Multidrug efflux transporter AcrB transmembrane domain"/>
    <property type="match status" value="1"/>
</dbReference>
<reference evidence="3" key="1">
    <citation type="submission" date="2025-08" db="UniProtKB">
        <authorList>
            <consortium name="RefSeq"/>
        </authorList>
    </citation>
    <scope>IDENTIFICATION</scope>
    <source>
        <tissue evidence="3">Testes</tissue>
    </source>
</reference>
<dbReference type="InterPro" id="IPR042480">
    <property type="entry name" value="DISP3"/>
</dbReference>
<accession>A0ABM0M2B3</accession>
<evidence type="ECO:0000313" key="2">
    <source>
        <dbReference type="Proteomes" id="UP000694865"/>
    </source>
</evidence>
<keyword evidence="1" id="KW-1133">Transmembrane helix</keyword>
<dbReference type="GeneID" id="102806279"/>
<evidence type="ECO:0000256" key="1">
    <source>
        <dbReference type="SAM" id="Phobius"/>
    </source>
</evidence>
<name>A0ABM0M2B3_SACKO</name>
<evidence type="ECO:0000313" key="3">
    <source>
        <dbReference type="RefSeq" id="XP_006814154.1"/>
    </source>
</evidence>
<organism evidence="2 3">
    <name type="scientific">Saccoglossus kowalevskii</name>
    <name type="common">Acorn worm</name>
    <dbReference type="NCBI Taxonomy" id="10224"/>
    <lineage>
        <taxon>Eukaryota</taxon>
        <taxon>Metazoa</taxon>
        <taxon>Hemichordata</taxon>
        <taxon>Enteropneusta</taxon>
        <taxon>Harrimaniidae</taxon>
        <taxon>Saccoglossus</taxon>
    </lineage>
</organism>
<feature type="transmembrane region" description="Helical" evidence="1">
    <location>
        <begin position="462"/>
        <end position="479"/>
    </location>
</feature>
<keyword evidence="1" id="KW-0472">Membrane</keyword>